<dbReference type="Proteomes" id="UP001152484">
    <property type="component" value="Unassembled WGS sequence"/>
</dbReference>
<keyword evidence="1" id="KW-0472">Membrane</keyword>
<dbReference type="PANTHER" id="PTHR35128:SF1">
    <property type="entry name" value="SECRETION-REGULATING GUANINE NUCLEOTIDE EXCHANGE FACTOR"/>
    <property type="match status" value="1"/>
</dbReference>
<dbReference type="AlphaFoldDB" id="A0A9P0ZYE0"/>
<keyword evidence="3" id="KW-1185">Reference proteome</keyword>
<sequence length="356" mass="40563">MLKRGNRSQKQLNNARLVRLPIFIVFFLLFCASILIFFGRNGKRSDHPSPRTSKQHLSTLSSSSVKLDPFVEIKNGTELVWQIPEKPKAVLFLAHGCNGKATDFWDKTPNCPNCTGLPEERLIVMNALSRKFAVLAISSSRRCWSFGEERYKVKHIINSWVSEQNLENIPLIALGASSGGYFVSLVATDIQFSSIVLMIAEGLYDKIDLRKGYYPPTLFVHMPRDGARKLSIDRFIMLLKENGVDVGEIECLEFPLSPEFFAGRVPGLDLTVSAKLFELFQKKGFVDKRGFMRKDGRAIRWDVAIKKELKSLLPDISLLKHIQEEMNLAYGYHEMTSLQSEQIFNWFESHLSKQVI</sequence>
<gene>
    <name evidence="2" type="ORF">CEURO_LOCUS21321</name>
</gene>
<keyword evidence="1" id="KW-0812">Transmembrane</keyword>
<dbReference type="SUPFAM" id="SSF53474">
    <property type="entry name" value="alpha/beta-Hydrolases"/>
    <property type="match status" value="1"/>
</dbReference>
<protein>
    <submittedName>
        <fullName evidence="2">Uncharacterized protein</fullName>
    </submittedName>
</protein>
<keyword evidence="1" id="KW-1133">Transmembrane helix</keyword>
<evidence type="ECO:0000313" key="3">
    <source>
        <dbReference type="Proteomes" id="UP001152484"/>
    </source>
</evidence>
<feature type="transmembrane region" description="Helical" evidence="1">
    <location>
        <begin position="20"/>
        <end position="39"/>
    </location>
</feature>
<reference evidence="2" key="1">
    <citation type="submission" date="2022-07" db="EMBL/GenBank/DDBJ databases">
        <authorList>
            <person name="Macas J."/>
            <person name="Novak P."/>
            <person name="Neumann P."/>
        </authorList>
    </citation>
    <scope>NUCLEOTIDE SEQUENCE</scope>
</reference>
<accession>A0A9P0ZYE0</accession>
<dbReference type="EMBL" id="CAMAPE010000070">
    <property type="protein sequence ID" value="CAH9116811.1"/>
    <property type="molecule type" value="Genomic_DNA"/>
</dbReference>
<dbReference type="InterPro" id="IPR029058">
    <property type="entry name" value="AB_hydrolase_fold"/>
</dbReference>
<dbReference type="Gene3D" id="3.40.50.1820">
    <property type="entry name" value="alpha/beta hydrolase"/>
    <property type="match status" value="1"/>
</dbReference>
<proteinExistence type="predicted"/>
<organism evidence="2 3">
    <name type="scientific">Cuscuta europaea</name>
    <name type="common">European dodder</name>
    <dbReference type="NCBI Taxonomy" id="41803"/>
    <lineage>
        <taxon>Eukaryota</taxon>
        <taxon>Viridiplantae</taxon>
        <taxon>Streptophyta</taxon>
        <taxon>Embryophyta</taxon>
        <taxon>Tracheophyta</taxon>
        <taxon>Spermatophyta</taxon>
        <taxon>Magnoliopsida</taxon>
        <taxon>eudicotyledons</taxon>
        <taxon>Gunneridae</taxon>
        <taxon>Pentapetalae</taxon>
        <taxon>asterids</taxon>
        <taxon>lamiids</taxon>
        <taxon>Solanales</taxon>
        <taxon>Convolvulaceae</taxon>
        <taxon>Cuscuteae</taxon>
        <taxon>Cuscuta</taxon>
        <taxon>Cuscuta subgen. Cuscuta</taxon>
    </lineage>
</organism>
<dbReference type="PANTHER" id="PTHR35128">
    <property type="entry name" value="SECRETION-REGULATING GUANINE NUCLEOTIDE EXCHANGE FACTOR"/>
    <property type="match status" value="1"/>
</dbReference>
<evidence type="ECO:0000256" key="1">
    <source>
        <dbReference type="SAM" id="Phobius"/>
    </source>
</evidence>
<comment type="caution">
    <text evidence="2">The sequence shown here is derived from an EMBL/GenBank/DDBJ whole genome shotgun (WGS) entry which is preliminary data.</text>
</comment>
<name>A0A9P0ZYE0_CUSEU</name>
<dbReference type="OrthoDB" id="10022521at2759"/>
<evidence type="ECO:0000313" key="2">
    <source>
        <dbReference type="EMBL" id="CAH9116811.1"/>
    </source>
</evidence>